<dbReference type="AlphaFoldDB" id="A0A401QRL2"/>
<gene>
    <name evidence="1" type="ORF">SALB_00710</name>
</gene>
<dbReference type="RefSeq" id="WP_016577498.1">
    <property type="nucleotide sequence ID" value="NZ_BHXC01000006.1"/>
</dbReference>
<accession>A0A401QRL2</accession>
<dbReference type="Proteomes" id="UP000288351">
    <property type="component" value="Unassembled WGS sequence"/>
</dbReference>
<proteinExistence type="predicted"/>
<name>A0A401QRL2_STRNR</name>
<comment type="caution">
    <text evidence="1">The sequence shown here is derived from an EMBL/GenBank/DDBJ whole genome shotgun (WGS) entry which is preliminary data.</text>
</comment>
<reference evidence="1 2" key="1">
    <citation type="journal article" date="2019" name="Microbiol. Resour. Announc.">
        <title>Draft Genome Sequence of the Most Traditional epsilon-Poly-l-Lysine Producer, Streptomyces albulus NBRC14147.</title>
        <authorList>
            <person name="Yamanaka K."/>
            <person name="Hamano Y."/>
        </authorList>
    </citation>
    <scope>NUCLEOTIDE SEQUENCE [LARGE SCALE GENOMIC DNA]</scope>
    <source>
        <strain evidence="1 2">NBRC 14147</strain>
    </source>
</reference>
<organism evidence="1 2">
    <name type="scientific">Streptomyces noursei</name>
    <name type="common">Streptomyces albulus</name>
    <dbReference type="NCBI Taxonomy" id="1971"/>
    <lineage>
        <taxon>Bacteria</taxon>
        <taxon>Bacillati</taxon>
        <taxon>Actinomycetota</taxon>
        <taxon>Actinomycetes</taxon>
        <taxon>Kitasatosporales</taxon>
        <taxon>Streptomycetaceae</taxon>
        <taxon>Streptomyces</taxon>
    </lineage>
</organism>
<protein>
    <submittedName>
        <fullName evidence="1">Uncharacterized protein</fullName>
    </submittedName>
</protein>
<evidence type="ECO:0000313" key="1">
    <source>
        <dbReference type="EMBL" id="GCB88041.1"/>
    </source>
</evidence>
<dbReference type="EMBL" id="BHXC01000006">
    <property type="protein sequence ID" value="GCB88041.1"/>
    <property type="molecule type" value="Genomic_DNA"/>
</dbReference>
<evidence type="ECO:0000313" key="2">
    <source>
        <dbReference type="Proteomes" id="UP000288351"/>
    </source>
</evidence>
<sequence length="339" mass="36876">MTYGLTRLLRTEDDWSDLLCFLAELDPEPLRSALGLAQGTITVRREVRVKARRGAPIGRVDFVVLLGGIERALMEMKLGAGAHGEQFAAYDAWAEAKGIPAADRYLVGPNADPIPDGPSTWSRRLTFGGLLGGWNSSSDDLARLLAVRAHQQLVMLEAEATGPADQASIALSDALRLRRLARLTQAAAPEGTVFNLRQRSQMGAPNICAWRETEDGYVVAEIQRLHPRRGTDSPFEIRIMVQTPEATSAANGSLADRHQKWLARNSFVQHAGPSVQALVMGPEDDGFKKKPGAKGHPQYYGYEGGGHGSSVVLQDTVDLNDMVTAFSALLEYLATYPEQ</sequence>